<evidence type="ECO:0000256" key="7">
    <source>
        <dbReference type="ARBA" id="ARBA00022801"/>
    </source>
</evidence>
<reference evidence="12 13" key="1">
    <citation type="submission" date="2015-07" db="EMBL/GenBank/DDBJ databases">
        <title>The draft genome sequence of Leadbetterella sp. JN14-9.</title>
        <authorList>
            <person name="Liu Y."/>
            <person name="Du J."/>
            <person name="Shao Z."/>
        </authorList>
    </citation>
    <scope>NUCLEOTIDE SEQUENCE [LARGE SCALE GENOMIC DNA]</scope>
    <source>
        <strain evidence="12 13">JN14-9</strain>
    </source>
</reference>
<proteinExistence type="inferred from homology"/>
<evidence type="ECO:0000256" key="2">
    <source>
        <dbReference type="ARBA" id="ARBA00001936"/>
    </source>
</evidence>
<evidence type="ECO:0000256" key="10">
    <source>
        <dbReference type="RuleBase" id="RU000590"/>
    </source>
</evidence>
<name>A0A0P7C9W5_9BACT</name>
<evidence type="ECO:0000256" key="3">
    <source>
        <dbReference type="ARBA" id="ARBA00008766"/>
    </source>
</evidence>
<dbReference type="PANTHER" id="PTHR43226">
    <property type="entry name" value="XAA-PRO AMINOPEPTIDASE 3"/>
    <property type="match status" value="1"/>
</dbReference>
<organism evidence="12 13">
    <name type="scientific">Jiulongibacter sediminis</name>
    <dbReference type="NCBI Taxonomy" id="1605367"/>
    <lineage>
        <taxon>Bacteria</taxon>
        <taxon>Pseudomonadati</taxon>
        <taxon>Bacteroidota</taxon>
        <taxon>Cytophagia</taxon>
        <taxon>Cytophagales</taxon>
        <taxon>Leadbetterellaceae</taxon>
        <taxon>Jiulongibacter</taxon>
    </lineage>
</organism>
<dbReference type="Pfam" id="PF05195">
    <property type="entry name" value="AMP_N"/>
    <property type="match status" value="1"/>
</dbReference>
<dbReference type="InterPro" id="IPR052433">
    <property type="entry name" value="X-Pro_dipept-like"/>
</dbReference>
<keyword evidence="7" id="KW-0378">Hydrolase</keyword>
<dbReference type="Gene3D" id="3.90.230.10">
    <property type="entry name" value="Creatinase/methionine aminopeptidase superfamily"/>
    <property type="match status" value="1"/>
</dbReference>
<dbReference type="SUPFAM" id="SSF53092">
    <property type="entry name" value="Creatinase/prolidase N-terminal domain"/>
    <property type="match status" value="1"/>
</dbReference>
<comment type="cofactor">
    <cofactor evidence="2">
        <name>Mn(2+)</name>
        <dbReference type="ChEBI" id="CHEBI:29035"/>
    </cofactor>
</comment>
<evidence type="ECO:0000256" key="5">
    <source>
        <dbReference type="ARBA" id="ARBA00022670"/>
    </source>
</evidence>
<sequence>MRYQPIPNSLFIKNRKKLGSQLKDGAVAILCSNEVLPTNADGVFGFKQNSDLFYLCGIDQEETYLILQPNHPVESHREILFIRETNDHLKIWEGEKLSKEQAREISGIEKVLWSHQLDGYLKRTLPEAKSIYLNANEHDGRNTEFRTKSEEFNQKVMAAYPLFEVNRLAPILGELRLIKEKEEIDQLRKALAITKKGFLRLADKITPDIHEFELEAHLTHEFLINRSRGHAFPPIMASGKNACVLHYVTNNEVCKDGDLILMDFGAEYANYNADITRCLPVNGKFTERQKLVYKAVLNVFHFAKERIVAGNTMEKLREETSQKMEAELIKLGLLKKEDVEKQKPESPLYRKYFPHSISHHLGLDVHDVGSRYAVFQPGMVLTCEPGIYIEEECLGVRLENDILITEDGNEDLCSDIPLEIGEIEALFKSGKI</sequence>
<evidence type="ECO:0000256" key="1">
    <source>
        <dbReference type="ARBA" id="ARBA00001424"/>
    </source>
</evidence>
<dbReference type="InterPro" id="IPR007865">
    <property type="entry name" value="Aminopep_P_N"/>
</dbReference>
<dbReference type="RefSeq" id="WP_055143547.1">
    <property type="nucleotide sequence ID" value="NZ_JXSZ01000005.1"/>
</dbReference>
<dbReference type="GO" id="GO:0006508">
    <property type="term" value="P:proteolysis"/>
    <property type="evidence" value="ECO:0007669"/>
    <property type="project" value="UniProtKB-KW"/>
</dbReference>
<dbReference type="Pfam" id="PF00557">
    <property type="entry name" value="Peptidase_M24"/>
    <property type="match status" value="1"/>
</dbReference>
<keyword evidence="8" id="KW-0482">Metalloprotease</keyword>
<feature type="domain" description="Aminopeptidase P N-terminal" evidence="11">
    <location>
        <begin position="6"/>
        <end position="142"/>
    </location>
</feature>
<dbReference type="InterPro" id="IPR036005">
    <property type="entry name" value="Creatinase/aminopeptidase-like"/>
</dbReference>
<dbReference type="PROSITE" id="PS00491">
    <property type="entry name" value="PROLINE_PEPTIDASE"/>
    <property type="match status" value="1"/>
</dbReference>
<evidence type="ECO:0000259" key="11">
    <source>
        <dbReference type="SMART" id="SM01011"/>
    </source>
</evidence>
<dbReference type="GO" id="GO:0070006">
    <property type="term" value="F:metalloaminopeptidase activity"/>
    <property type="evidence" value="ECO:0007669"/>
    <property type="project" value="InterPro"/>
</dbReference>
<keyword evidence="5" id="KW-0645">Protease</keyword>
<dbReference type="SMART" id="SM01011">
    <property type="entry name" value="AMP_N"/>
    <property type="match status" value="1"/>
</dbReference>
<dbReference type="PATRIC" id="fig|1605367.3.peg.1680"/>
<keyword evidence="9" id="KW-0464">Manganese</keyword>
<dbReference type="STRING" id="1605367.AFM12_01705"/>
<comment type="similarity">
    <text evidence="3 10">Belongs to the peptidase M24B family.</text>
</comment>
<evidence type="ECO:0000256" key="8">
    <source>
        <dbReference type="ARBA" id="ARBA00023049"/>
    </source>
</evidence>
<comment type="catalytic activity">
    <reaction evidence="1">
        <text>Release of any N-terminal amino acid, including proline, that is linked to proline, even from a dipeptide or tripeptide.</text>
        <dbReference type="EC" id="3.4.11.9"/>
    </reaction>
</comment>
<dbReference type="PANTHER" id="PTHR43226:SF4">
    <property type="entry name" value="XAA-PRO AMINOPEPTIDASE 3"/>
    <property type="match status" value="1"/>
</dbReference>
<evidence type="ECO:0000313" key="12">
    <source>
        <dbReference type="EMBL" id="KPM49363.1"/>
    </source>
</evidence>
<gene>
    <name evidence="12" type="ORF">AFM12_01705</name>
</gene>
<dbReference type="OrthoDB" id="9806388at2"/>
<dbReference type="InterPro" id="IPR029149">
    <property type="entry name" value="Creatin/AminoP/Spt16_N"/>
</dbReference>
<dbReference type="SUPFAM" id="SSF55920">
    <property type="entry name" value="Creatinase/aminopeptidase"/>
    <property type="match status" value="1"/>
</dbReference>
<evidence type="ECO:0000313" key="13">
    <source>
        <dbReference type="Proteomes" id="UP000050454"/>
    </source>
</evidence>
<keyword evidence="13" id="KW-1185">Reference proteome</keyword>
<comment type="caution">
    <text evidence="12">The sequence shown here is derived from an EMBL/GenBank/DDBJ whole genome shotgun (WGS) entry which is preliminary data.</text>
</comment>
<protein>
    <recommendedName>
        <fullName evidence="4">Xaa-Pro aminopeptidase</fullName>
        <ecNumber evidence="4">3.4.11.9</ecNumber>
    </recommendedName>
</protein>
<dbReference type="CDD" id="cd01087">
    <property type="entry name" value="Prolidase"/>
    <property type="match status" value="1"/>
</dbReference>
<keyword evidence="6 10" id="KW-0479">Metal-binding</keyword>
<accession>A0A0P7C9W5</accession>
<dbReference type="Proteomes" id="UP000050454">
    <property type="component" value="Unassembled WGS sequence"/>
</dbReference>
<dbReference type="InterPro" id="IPR001131">
    <property type="entry name" value="Peptidase_M24B_aminopep-P_CS"/>
</dbReference>
<evidence type="ECO:0000256" key="6">
    <source>
        <dbReference type="ARBA" id="ARBA00022723"/>
    </source>
</evidence>
<dbReference type="EC" id="3.4.11.9" evidence="4"/>
<dbReference type="Gene3D" id="3.40.350.10">
    <property type="entry name" value="Creatinase/prolidase N-terminal domain"/>
    <property type="match status" value="1"/>
</dbReference>
<dbReference type="EMBL" id="LGTQ01000005">
    <property type="protein sequence ID" value="KPM49363.1"/>
    <property type="molecule type" value="Genomic_DNA"/>
</dbReference>
<dbReference type="AlphaFoldDB" id="A0A0P7C9W5"/>
<evidence type="ECO:0000256" key="4">
    <source>
        <dbReference type="ARBA" id="ARBA00012574"/>
    </source>
</evidence>
<dbReference type="GO" id="GO:0030145">
    <property type="term" value="F:manganese ion binding"/>
    <property type="evidence" value="ECO:0007669"/>
    <property type="project" value="InterPro"/>
</dbReference>
<dbReference type="InterPro" id="IPR000994">
    <property type="entry name" value="Pept_M24"/>
</dbReference>
<keyword evidence="12" id="KW-0031">Aminopeptidase</keyword>
<evidence type="ECO:0000256" key="9">
    <source>
        <dbReference type="ARBA" id="ARBA00023211"/>
    </source>
</evidence>